<name>A0A4Z1P212_9PEZI</name>
<keyword evidence="3" id="KW-1185">Reference proteome</keyword>
<dbReference type="Pfam" id="PF24864">
    <property type="entry name" value="DUF7730"/>
    <property type="match status" value="1"/>
</dbReference>
<dbReference type="InterPro" id="IPR056632">
    <property type="entry name" value="DUF7730"/>
</dbReference>
<dbReference type="EMBL" id="SNSC02000007">
    <property type="protein sequence ID" value="TID22697.1"/>
    <property type="molecule type" value="Genomic_DNA"/>
</dbReference>
<dbReference type="STRING" id="86259.A0A4Z1P212"/>
<organism evidence="2 3">
    <name type="scientific">Venturia nashicola</name>
    <dbReference type="NCBI Taxonomy" id="86259"/>
    <lineage>
        <taxon>Eukaryota</taxon>
        <taxon>Fungi</taxon>
        <taxon>Dikarya</taxon>
        <taxon>Ascomycota</taxon>
        <taxon>Pezizomycotina</taxon>
        <taxon>Dothideomycetes</taxon>
        <taxon>Pleosporomycetidae</taxon>
        <taxon>Venturiales</taxon>
        <taxon>Venturiaceae</taxon>
        <taxon>Venturia</taxon>
    </lineage>
</organism>
<evidence type="ECO:0000313" key="3">
    <source>
        <dbReference type="Proteomes" id="UP000298493"/>
    </source>
</evidence>
<dbReference type="PANTHER" id="PTHR42085">
    <property type="entry name" value="F-BOX DOMAIN-CONTAINING PROTEIN"/>
    <property type="match status" value="1"/>
</dbReference>
<dbReference type="AlphaFoldDB" id="A0A4Z1P212"/>
<reference evidence="2 3" key="1">
    <citation type="submission" date="2019-04" db="EMBL/GenBank/DDBJ databases">
        <title>High contiguity whole genome sequence and gene annotation resource for two Venturia nashicola isolates.</title>
        <authorList>
            <person name="Prokchorchik M."/>
            <person name="Won K."/>
            <person name="Lee Y."/>
            <person name="Choi E.D."/>
            <person name="Segonzac C."/>
            <person name="Sohn K.H."/>
        </authorList>
    </citation>
    <scope>NUCLEOTIDE SEQUENCE [LARGE SCALE GENOMIC DNA]</scope>
    <source>
        <strain evidence="2 3">PRI2</strain>
    </source>
</reference>
<comment type="caution">
    <text evidence="2">The sequence shown here is derived from an EMBL/GenBank/DDBJ whole genome shotgun (WGS) entry which is preliminary data.</text>
</comment>
<gene>
    <name evidence="2" type="ORF">E6O75_ATG01871</name>
</gene>
<protein>
    <recommendedName>
        <fullName evidence="1">DUF7730 domain-containing protein</fullName>
    </recommendedName>
</protein>
<dbReference type="InterPro" id="IPR038883">
    <property type="entry name" value="AN11006-like"/>
</dbReference>
<feature type="domain" description="DUF7730" evidence="1">
    <location>
        <begin position="14"/>
        <end position="145"/>
    </location>
</feature>
<evidence type="ECO:0000313" key="2">
    <source>
        <dbReference type="EMBL" id="TID22697.1"/>
    </source>
</evidence>
<dbReference type="PANTHER" id="PTHR42085:SF8">
    <property type="entry name" value="F-BOX DOMAIN-CONTAINING PROTEIN"/>
    <property type="match status" value="1"/>
</dbReference>
<dbReference type="Proteomes" id="UP000298493">
    <property type="component" value="Unassembled WGS sequence"/>
</dbReference>
<sequence>MTRRDKLQSARINQNSRFLKLPAEIRTLIYRAALVKNTSIDLWPHRFIKENRAHSDLLERLRKNVKDDSLIDGTLVRDQHDLNYVRKEMATGLLATCKQINREATILFWRENAFRFSNDCDWRGIRRFLIAIGPEARSRIRSLEVSPPGWTDDRTYQIIDDQQYIASPKMAAAKNHPKMHMPKAHHVFGFQDNFRFVCEMLRSEQTLQRLNLVVLDGWQLGCFDNIHCEYPSVQTSVLLDLQSLKQFCAVSVILESGSAMTGQCNREFLNEVGITLVAQAGSCVVPERPFNEWTQNSAIADVIDVTELQIWVPPLADDFPFDGLNIFDMTGRIEGPARGGKTHKSTYYGRRKLKRQLKGFGGCRFVEKHGQYCNNCNQHLANPWETWRKYKYDCVHCKSKSGHTWKEGIEVRKVNRERRIAQRADEEDEDAWW</sequence>
<evidence type="ECO:0000259" key="1">
    <source>
        <dbReference type="Pfam" id="PF24864"/>
    </source>
</evidence>
<accession>A0A4Z1P212</accession>
<proteinExistence type="predicted"/>